<dbReference type="Gene3D" id="3.40.50.2020">
    <property type="match status" value="1"/>
</dbReference>
<gene>
    <name evidence="2" type="ORF">CO662_21615</name>
</gene>
<dbReference type="InterPro" id="IPR000836">
    <property type="entry name" value="PRTase_dom"/>
</dbReference>
<protein>
    <recommendedName>
        <fullName evidence="4">HAD family hydrolase</fullName>
    </recommendedName>
</protein>
<comment type="caution">
    <text evidence="2">The sequence shown here is derived from an EMBL/GenBank/DDBJ whole genome shotgun (WGS) entry which is preliminary data.</text>
</comment>
<dbReference type="InterPro" id="IPR023214">
    <property type="entry name" value="HAD_sf"/>
</dbReference>
<name>A0ABX4J4I1_9HYPH</name>
<dbReference type="PANTHER" id="PTHR47505:SF1">
    <property type="entry name" value="DNA UTILIZATION PROTEIN YHGH"/>
    <property type="match status" value="1"/>
</dbReference>
<dbReference type="InterPro" id="IPR041492">
    <property type="entry name" value="HAD_2"/>
</dbReference>
<keyword evidence="3" id="KW-1185">Reference proteome</keyword>
<dbReference type="InterPro" id="IPR006439">
    <property type="entry name" value="HAD-SF_hydro_IA"/>
</dbReference>
<dbReference type="NCBIfam" id="TIGR01549">
    <property type="entry name" value="HAD-SF-IA-v1"/>
    <property type="match status" value="1"/>
</dbReference>
<comment type="similarity">
    <text evidence="1">Belongs to the ComF/GntX family.</text>
</comment>
<proteinExistence type="inferred from homology"/>
<dbReference type="CDD" id="cd06223">
    <property type="entry name" value="PRTases_typeI"/>
    <property type="match status" value="1"/>
</dbReference>
<dbReference type="EMBL" id="NWSL01000013">
    <property type="protein sequence ID" value="PDS50080.1"/>
    <property type="molecule type" value="Genomic_DNA"/>
</dbReference>
<dbReference type="PANTHER" id="PTHR47505">
    <property type="entry name" value="DNA UTILIZATION PROTEIN YHGH"/>
    <property type="match status" value="1"/>
</dbReference>
<dbReference type="InterPro" id="IPR036412">
    <property type="entry name" value="HAD-like_sf"/>
</dbReference>
<evidence type="ECO:0000256" key="1">
    <source>
        <dbReference type="ARBA" id="ARBA00008007"/>
    </source>
</evidence>
<organism evidence="2 3">
    <name type="scientific">Rhizobium anhuiense</name>
    <dbReference type="NCBI Taxonomy" id="1184720"/>
    <lineage>
        <taxon>Bacteria</taxon>
        <taxon>Pseudomonadati</taxon>
        <taxon>Pseudomonadota</taxon>
        <taxon>Alphaproteobacteria</taxon>
        <taxon>Hyphomicrobiales</taxon>
        <taxon>Rhizobiaceae</taxon>
        <taxon>Rhizobium/Agrobacterium group</taxon>
        <taxon>Rhizobium</taxon>
    </lineage>
</organism>
<reference evidence="2 3" key="1">
    <citation type="submission" date="2017-09" db="EMBL/GenBank/DDBJ databases">
        <title>Comparative genomics of rhizobia isolated from Phaseolus vulgaris in China.</title>
        <authorList>
            <person name="Tong W."/>
        </authorList>
    </citation>
    <scope>NUCLEOTIDE SEQUENCE [LARGE SCALE GENOMIC DNA]</scope>
    <source>
        <strain evidence="2 3">Y27</strain>
    </source>
</reference>
<dbReference type="SUPFAM" id="SSF56784">
    <property type="entry name" value="HAD-like"/>
    <property type="match status" value="1"/>
</dbReference>
<dbReference type="InterPro" id="IPR029057">
    <property type="entry name" value="PRTase-like"/>
</dbReference>
<sequence>MPGVFLFDLDMTLVDSSALAQMRRFQMWDNVRQNMHLIRPFPAQGRAAPHELPGLLKADGQTVGIVTSSPDWYATAVLQQFRIPYDVLVSYGDTENHKPDPEPIQEALRRLGVAASGESLYIGDDVGDIEAAYHAGLTSVAVRWGPTSIFELSSSAPDVFMAKASTLLKRERLGGRGYIGEALTSKWPFHSHWGSILHCDDDPTVYALGRYFTASDPRHATSALSAAVLSLKNDDTHAKVLGEAVGKAIANLDWAPDYVVPVPMKPSQQRNRFEQLLNEAVDHFDEDIELELKGLRVVKEIEGYKQMNPLERAEAIKGAFQSNFKWNGNKVLLIDDVYTTGETTGECVRTLAASGAGEVRIMTLAKDQRVFSRKICPACGRSMKIRTNSTSNVKFWGCSGYPSQCQNTEDF</sequence>
<dbReference type="SUPFAM" id="SSF53271">
    <property type="entry name" value="PRTase-like"/>
    <property type="match status" value="1"/>
</dbReference>
<dbReference type="Pfam" id="PF13419">
    <property type="entry name" value="HAD_2"/>
    <property type="match status" value="1"/>
</dbReference>
<dbReference type="RefSeq" id="WP_097543897.1">
    <property type="nucleotide sequence ID" value="NZ_NWSK01000013.1"/>
</dbReference>
<evidence type="ECO:0008006" key="4">
    <source>
        <dbReference type="Google" id="ProtNLM"/>
    </source>
</evidence>
<dbReference type="InterPro" id="IPR051910">
    <property type="entry name" value="ComF/GntX_DNA_util-trans"/>
</dbReference>
<evidence type="ECO:0000313" key="3">
    <source>
        <dbReference type="Proteomes" id="UP000219972"/>
    </source>
</evidence>
<dbReference type="Gene3D" id="3.40.50.1000">
    <property type="entry name" value="HAD superfamily/HAD-like"/>
    <property type="match status" value="1"/>
</dbReference>
<accession>A0ABX4J4I1</accession>
<dbReference type="Proteomes" id="UP000219972">
    <property type="component" value="Unassembled WGS sequence"/>
</dbReference>
<evidence type="ECO:0000313" key="2">
    <source>
        <dbReference type="EMBL" id="PDS50080.1"/>
    </source>
</evidence>